<comment type="similarity">
    <text evidence="1 6">Belongs to the glycosyl hydrolase 3 family.</text>
</comment>
<name>A0A2T4UNT9_9MICO</name>
<evidence type="ECO:0000313" key="8">
    <source>
        <dbReference type="EMBL" id="PTL71193.1"/>
    </source>
</evidence>
<dbReference type="Proteomes" id="UP000241085">
    <property type="component" value="Unassembled WGS sequence"/>
</dbReference>
<keyword evidence="3" id="KW-0119">Carbohydrate metabolism</keyword>
<dbReference type="SMART" id="SM01217">
    <property type="entry name" value="Fn3_like"/>
    <property type="match status" value="1"/>
</dbReference>
<evidence type="ECO:0000256" key="4">
    <source>
        <dbReference type="ARBA" id="ARBA00058905"/>
    </source>
</evidence>
<dbReference type="PANTHER" id="PTHR42715:SF10">
    <property type="entry name" value="BETA-GLUCOSIDASE"/>
    <property type="match status" value="1"/>
</dbReference>
<dbReference type="AlphaFoldDB" id="A0A2T4UNT9"/>
<gene>
    <name evidence="8" type="ORF">C1I63_18270</name>
</gene>
<dbReference type="Gene3D" id="3.40.50.1700">
    <property type="entry name" value="Glycoside hydrolase family 3 C-terminal domain"/>
    <property type="match status" value="1"/>
</dbReference>
<dbReference type="EMBL" id="PZPL01000002">
    <property type="protein sequence ID" value="PTL71193.1"/>
    <property type="molecule type" value="Genomic_DNA"/>
</dbReference>
<dbReference type="Pfam" id="PF14310">
    <property type="entry name" value="Fn3-like"/>
    <property type="match status" value="1"/>
</dbReference>
<dbReference type="InterPro" id="IPR001764">
    <property type="entry name" value="Glyco_hydro_3_N"/>
</dbReference>
<dbReference type="SUPFAM" id="SSF51445">
    <property type="entry name" value="(Trans)glycosidases"/>
    <property type="match status" value="1"/>
</dbReference>
<proteinExistence type="inferred from homology"/>
<protein>
    <recommendedName>
        <fullName evidence="5">Exo-alpha-(1-&gt;6)-L-arabinopyranosidase</fullName>
    </recommendedName>
</protein>
<dbReference type="Pfam" id="PF00933">
    <property type="entry name" value="Glyco_hydro_3"/>
    <property type="match status" value="1"/>
</dbReference>
<dbReference type="InterPro" id="IPR017853">
    <property type="entry name" value="GH"/>
</dbReference>
<dbReference type="InterPro" id="IPR036962">
    <property type="entry name" value="Glyco_hydro_3_N_sf"/>
</dbReference>
<comment type="function">
    <text evidence="4">Catalyzes the hydrolysis of a non-reducing terminal alpha-L-arabinopyranosidic linkage in ginsenoside Rb2 (alpha-L-arabinopyranosyl-(1-&gt;6)-alpha-D-glucopyranosyl) to release alpha-D-glucopyranosyl (Rd). It is not able to hydrolyze alpha-L-arabinofuranosyl-(1-&gt;6)-alpha-D-glucopyranosyl (Rc).</text>
</comment>
<accession>A0A2T4UNT9</accession>
<dbReference type="GO" id="GO:0005975">
    <property type="term" value="P:carbohydrate metabolic process"/>
    <property type="evidence" value="ECO:0007669"/>
    <property type="project" value="InterPro"/>
</dbReference>
<dbReference type="SUPFAM" id="SSF52279">
    <property type="entry name" value="Beta-D-glucan exohydrolase, C-terminal domain"/>
    <property type="match status" value="1"/>
</dbReference>
<dbReference type="PANTHER" id="PTHR42715">
    <property type="entry name" value="BETA-GLUCOSIDASE"/>
    <property type="match status" value="1"/>
</dbReference>
<dbReference type="InterPro" id="IPR013783">
    <property type="entry name" value="Ig-like_fold"/>
</dbReference>
<dbReference type="PRINTS" id="PR00133">
    <property type="entry name" value="GLHYDRLASE3"/>
</dbReference>
<dbReference type="InterPro" id="IPR026891">
    <property type="entry name" value="Fn3-like"/>
</dbReference>
<dbReference type="Gene3D" id="2.60.40.10">
    <property type="entry name" value="Immunoglobulins"/>
    <property type="match status" value="1"/>
</dbReference>
<dbReference type="Pfam" id="PF01915">
    <property type="entry name" value="Glyco_hydro_3_C"/>
    <property type="match status" value="1"/>
</dbReference>
<keyword evidence="2 6" id="KW-0378">Hydrolase</keyword>
<dbReference type="InterPro" id="IPR002772">
    <property type="entry name" value="Glyco_hydro_3_C"/>
</dbReference>
<keyword evidence="6" id="KW-0326">Glycosidase</keyword>
<dbReference type="InterPro" id="IPR050288">
    <property type="entry name" value="Cellulose_deg_GH3"/>
</dbReference>
<organism evidence="8 9">
    <name type="scientific">Rathayibacter caricis DSM 15933</name>
    <dbReference type="NCBI Taxonomy" id="1328867"/>
    <lineage>
        <taxon>Bacteria</taxon>
        <taxon>Bacillati</taxon>
        <taxon>Actinomycetota</taxon>
        <taxon>Actinomycetes</taxon>
        <taxon>Micrococcales</taxon>
        <taxon>Microbacteriaceae</taxon>
        <taxon>Rathayibacter</taxon>
    </lineage>
</organism>
<sequence>MPRSAPSSPYCWTLERLKHMTSTSSESRTTGADDVFVSDLTLNEKVSLVVGASGSETVAIERLNVRSVRLVDGPHGVRRHVDGASLGMFDSLPATCFPTAVTLGSSWNTALMQEVGVALGLEAAAAEIDVLLGPGANLKRTPLGGRNFEYFSEDPALSSGMASAWIRGVQSTGVGASLKHFAANNAEQRRYGIDVYVDERALRELYLASFERSVIDEKPRTIMAAYSKLNGIHCTENTWLLKDLLRAEWGYHGLIVSDWGAAWDGVAALRGGTDLTMPGPLPARGILTALERGEIAITHLDEAAGRVLDLAKRPAPMSSVIDHESHHRLARRAAAEGTVLLKNDGGMLPLAAGKTIALIGAFAKTPRYQGAGSSNVVPTRLDDLADVLSCAVGAKDVTYSPGYDRTESTTTPSMLADAANAASMANIALVVIGLPEVLESEGVDRRHMQLPPAHNELVAAVMAANPQTVVVLMNGSPVEMPWRDEVPAILEAYLGGQAGGSALADVLLGVSEPGGRLAESFPARYSDHPVSSLPAGPKQTEYREGIFLGYRYFDTAQVEVAFPFGHGLSYTTFQWGEATLLQSGSVDSADLSVTLTMTIKNVGVRSGSEVVQIYVSDPKASVYRPAQELRAFEKVHLAPDEDSIVTFQLDNRAFAYWDVETQGWVVEPGQFYVHVGASSRDIRQTVEIKIASFSPHAQTSKAPNPYEHVNPDAFTRAGFEALLGRRLPSNEAPQAGRFGLDTALGDMQGTLVGRVLFRLMRRLVARELGVPKGDPLIAIASDVVKQINFRMFPTLSGGTVTPARARVLLWVVNRCSRSFLGRRGGEVRRPD</sequence>
<evidence type="ECO:0000313" key="9">
    <source>
        <dbReference type="Proteomes" id="UP000241085"/>
    </source>
</evidence>
<evidence type="ECO:0000256" key="5">
    <source>
        <dbReference type="ARBA" id="ARBA00074219"/>
    </source>
</evidence>
<keyword evidence="9" id="KW-1185">Reference proteome</keyword>
<dbReference type="PROSITE" id="PS00775">
    <property type="entry name" value="GLYCOSYL_HYDROL_F3"/>
    <property type="match status" value="1"/>
</dbReference>
<evidence type="ECO:0000256" key="2">
    <source>
        <dbReference type="ARBA" id="ARBA00022801"/>
    </source>
</evidence>
<evidence type="ECO:0000259" key="7">
    <source>
        <dbReference type="SMART" id="SM01217"/>
    </source>
</evidence>
<dbReference type="InterPro" id="IPR036881">
    <property type="entry name" value="Glyco_hydro_3_C_sf"/>
</dbReference>
<comment type="caution">
    <text evidence="8">The sequence shown here is derived from an EMBL/GenBank/DDBJ whole genome shotgun (WGS) entry which is preliminary data.</text>
</comment>
<reference evidence="8 9" key="1">
    <citation type="submission" date="2018-03" db="EMBL/GenBank/DDBJ databases">
        <title>Bacteriophage NCPPB3778 and a type I-E CRISPR drive the evolution of the US Biological Select Agent, Rathayibacter toxicus.</title>
        <authorList>
            <person name="Davis E.W.II."/>
            <person name="Tabima J.F."/>
            <person name="Weisberg A.J."/>
            <person name="Dantas Lopes L."/>
            <person name="Wiseman M.S."/>
            <person name="Wiseman M.S."/>
            <person name="Pupko T."/>
            <person name="Belcher M.S."/>
            <person name="Sechler A.J."/>
            <person name="Tancos M.A."/>
            <person name="Schroeder B.K."/>
            <person name="Murray T.D."/>
            <person name="Luster D.G."/>
            <person name="Schneider W.L."/>
            <person name="Rogers E."/>
            <person name="Andreote F.D."/>
            <person name="Grunwald N.J."/>
            <person name="Putnam M.L."/>
            <person name="Chang J.H."/>
        </authorList>
    </citation>
    <scope>NUCLEOTIDE SEQUENCE [LARGE SCALE GENOMIC DNA]</scope>
    <source>
        <strain evidence="8 9">DSM 15933</strain>
    </source>
</reference>
<dbReference type="Gene3D" id="3.20.20.300">
    <property type="entry name" value="Glycoside hydrolase, family 3, N-terminal domain"/>
    <property type="match status" value="1"/>
</dbReference>
<evidence type="ECO:0000256" key="6">
    <source>
        <dbReference type="RuleBase" id="RU361161"/>
    </source>
</evidence>
<dbReference type="InterPro" id="IPR019800">
    <property type="entry name" value="Glyco_hydro_3_AS"/>
</dbReference>
<evidence type="ECO:0000256" key="3">
    <source>
        <dbReference type="ARBA" id="ARBA00023277"/>
    </source>
</evidence>
<evidence type="ECO:0000256" key="1">
    <source>
        <dbReference type="ARBA" id="ARBA00005336"/>
    </source>
</evidence>
<dbReference type="FunFam" id="2.60.40.10:FF:000495">
    <property type="entry name" value="Periplasmic beta-glucosidase"/>
    <property type="match status" value="1"/>
</dbReference>
<feature type="domain" description="Fibronectin type III-like" evidence="7">
    <location>
        <begin position="609"/>
        <end position="679"/>
    </location>
</feature>
<dbReference type="GO" id="GO:0008422">
    <property type="term" value="F:beta-glucosidase activity"/>
    <property type="evidence" value="ECO:0007669"/>
    <property type="project" value="UniProtKB-ARBA"/>
</dbReference>